<dbReference type="Pfam" id="PF01863">
    <property type="entry name" value="YgjP-like"/>
    <property type="match status" value="1"/>
</dbReference>
<dbReference type="Proteomes" id="UP000315303">
    <property type="component" value="Unassembled WGS sequence"/>
</dbReference>
<dbReference type="OrthoDB" id="9811177at2"/>
<dbReference type="PANTHER" id="PTHR30399:SF1">
    <property type="entry name" value="UTP PYROPHOSPHATASE"/>
    <property type="match status" value="1"/>
</dbReference>
<evidence type="ECO:0000259" key="1">
    <source>
        <dbReference type="Pfam" id="PF01863"/>
    </source>
</evidence>
<sequence length="242" mass="28336">MVSYQLIRSDRRKTVGLQVKLGKVVVRAPNYVSEKVINDFISQKSSWLKAKIDEQLNVYDEDCCTFHHGCSILFMGDLHSLLIGFAPKQNTYPSTDEQGKKYLVVELANRQKEKAKNAQTQALMVKKQLESFYKHHAQNTIPQRLAELSELTSLCPSAYKIRQYKSRWGSCNNRGELSFNYLLMMAPSHIIDYVIIHELCHLKHLNHSSDFWQLVASYYPEYKRAKHWFKQHQSQLQWLTPR</sequence>
<dbReference type="InterPro" id="IPR002725">
    <property type="entry name" value="YgjP-like_metallopeptidase"/>
</dbReference>
<evidence type="ECO:0000313" key="3">
    <source>
        <dbReference type="Proteomes" id="UP000315303"/>
    </source>
</evidence>
<protein>
    <submittedName>
        <fullName evidence="2">M48 family peptidase</fullName>
    </submittedName>
</protein>
<reference evidence="2 3" key="1">
    <citation type="submission" date="2019-01" db="EMBL/GenBank/DDBJ databases">
        <title>Litorilituus lipolytica sp. nov., isolated from intertidal sand of the Yellow Sea in China.</title>
        <authorList>
            <person name="Liu A."/>
        </authorList>
    </citation>
    <scope>NUCLEOTIDE SEQUENCE [LARGE SCALE GENOMIC DNA]</scope>
    <source>
        <strain evidence="2 3">RZ04</strain>
    </source>
</reference>
<dbReference type="Gene3D" id="3.30.2010.10">
    <property type="entry name" value="Metalloproteases ('zincins'), catalytic domain"/>
    <property type="match status" value="1"/>
</dbReference>
<comment type="caution">
    <text evidence="2">The sequence shown here is derived from an EMBL/GenBank/DDBJ whole genome shotgun (WGS) entry which is preliminary data.</text>
</comment>
<evidence type="ECO:0000313" key="2">
    <source>
        <dbReference type="EMBL" id="TPH15038.1"/>
    </source>
</evidence>
<feature type="domain" description="YgjP-like metallopeptidase" evidence="1">
    <location>
        <begin position="13"/>
        <end position="232"/>
    </location>
</feature>
<dbReference type="AlphaFoldDB" id="A0A502KTV0"/>
<accession>A0A502KTV0</accession>
<dbReference type="RefSeq" id="WP_140603202.1">
    <property type="nucleotide sequence ID" value="NZ_SAWY01000020.1"/>
</dbReference>
<dbReference type="EMBL" id="SAWY01000020">
    <property type="protein sequence ID" value="TPH15038.1"/>
    <property type="molecule type" value="Genomic_DNA"/>
</dbReference>
<gene>
    <name evidence="2" type="ORF">EPA86_09460</name>
</gene>
<keyword evidence="3" id="KW-1185">Reference proteome</keyword>
<dbReference type="PANTHER" id="PTHR30399">
    <property type="entry name" value="UNCHARACTERIZED PROTEIN YGJP"/>
    <property type="match status" value="1"/>
</dbReference>
<proteinExistence type="predicted"/>
<organism evidence="2 3">
    <name type="scientific">Litorilituus lipolyticus</name>
    <dbReference type="NCBI Taxonomy" id="2491017"/>
    <lineage>
        <taxon>Bacteria</taxon>
        <taxon>Pseudomonadati</taxon>
        <taxon>Pseudomonadota</taxon>
        <taxon>Gammaproteobacteria</taxon>
        <taxon>Alteromonadales</taxon>
        <taxon>Colwelliaceae</taxon>
        <taxon>Litorilituus</taxon>
    </lineage>
</organism>
<name>A0A502KTV0_9GAMM</name>
<dbReference type="InterPro" id="IPR053136">
    <property type="entry name" value="UTP_pyrophosphatase-like"/>
</dbReference>
<dbReference type="CDD" id="cd07344">
    <property type="entry name" value="M48_yhfN_like"/>
    <property type="match status" value="1"/>
</dbReference>